<reference evidence="2 3" key="1">
    <citation type="submission" date="2014-03" db="EMBL/GenBank/DDBJ databases">
        <title>The Genome Sequence of Plasmodium fragile nilgiri.</title>
        <authorList>
            <consortium name="The Broad Institute Genomics Platform"/>
            <consortium name="The Broad Institute Genome Sequencing Center for Infectious Disease"/>
            <person name="Neafsey D."/>
            <person name="Duraisingh M."/>
            <person name="Young S.K."/>
            <person name="Zeng Q."/>
            <person name="Gargeya S."/>
            <person name="Abouelleil A."/>
            <person name="Alvarado L."/>
            <person name="Chapman S.B."/>
            <person name="Gainer-Dewar J."/>
            <person name="Goldberg J."/>
            <person name="Griggs A."/>
            <person name="Gujja S."/>
            <person name="Hansen M."/>
            <person name="Howarth C."/>
            <person name="Imamovic A."/>
            <person name="Larimer J."/>
            <person name="Pearson M."/>
            <person name="Poon T.W."/>
            <person name="Priest M."/>
            <person name="Roberts A."/>
            <person name="Saif S."/>
            <person name="Shea T."/>
            <person name="Sykes S."/>
            <person name="Wortman J."/>
            <person name="Nusbaum C."/>
            <person name="Birren B."/>
        </authorList>
    </citation>
    <scope>NUCLEOTIDE SEQUENCE [LARGE SCALE GENOMIC DNA]</scope>
    <source>
        <strain evidence="3">nilgiri</strain>
    </source>
</reference>
<dbReference type="EMBL" id="KQ001698">
    <property type="protein sequence ID" value="KJP86240.1"/>
    <property type="molecule type" value="Genomic_DNA"/>
</dbReference>
<proteinExistence type="predicted"/>
<dbReference type="AlphaFoldDB" id="A0A0D9QGQ8"/>
<dbReference type="SUPFAM" id="SSF81301">
    <property type="entry name" value="Nucleotidyltransferase"/>
    <property type="match status" value="1"/>
</dbReference>
<keyword evidence="3" id="KW-1185">Reference proteome</keyword>
<dbReference type="GeneID" id="24269448"/>
<dbReference type="RefSeq" id="XP_012337167.1">
    <property type="nucleotide sequence ID" value="XM_012481744.1"/>
</dbReference>
<dbReference type="Proteomes" id="UP000054561">
    <property type="component" value="Unassembled WGS sequence"/>
</dbReference>
<feature type="domain" description="Poly(A) RNA polymerase mitochondrial-like central palm" evidence="1">
    <location>
        <begin position="235"/>
        <end position="373"/>
    </location>
</feature>
<gene>
    <name evidence="2" type="ORF">AK88_04134</name>
</gene>
<dbReference type="InterPro" id="IPR054708">
    <property type="entry name" value="MTPAP-like_central"/>
</dbReference>
<dbReference type="Gene3D" id="1.10.1410.10">
    <property type="match status" value="1"/>
</dbReference>
<dbReference type="OrthoDB" id="2274644at2759"/>
<sequence length="567" mass="64973">MNVKKCSTLFSHLLREKGQMPVCAFHPLSNNLQRIYKVRCRRFHSSCELGTSEQNRRGEGQICQVDKKIQLTGVKLADTLHDYISSDDSDGEELSQQKVEVCRSTHTYDGGELQNGMEKAECHKDYEDNCAESNSSLNSGGTKWGYPGAGENHLDNLDEAAKKRVKTLSDANSSCTIVQGGLSNELGATMGKEKPSGDMQHAEMKSYLNRYIRREREVECGARSHPPGDHPPSALDAELSKLEVVLRPSQNDVNSIKTFLAFLQREINKHYKNCHVTPFGSIINGFWTRNSDIDICIQIPILLSRKDQITFLKKICLILNNFNDGIIEQRFSAKVPIIHFYCKNLRHSFELSCDISVNNILAVVNSKLIQKYVSIDKRLQLMGIALKHWSKNRNINDRSKGFLSSFSLILMIIHFLQYVTEPKILTSLQDISVKRNEKPFYVMGVDCKFCQDENVIREELRRINNYNDVYVDTSTLLIEFFKFFGYKYKSGIIAIRDINDYYKNFQAVRSYESYFLFVDNPFEVGKNVANVMPQNYKTIVNEMKRAYKILKNNGSWRDVCAADHVFV</sequence>
<organism evidence="2 3">
    <name type="scientific">Plasmodium fragile</name>
    <dbReference type="NCBI Taxonomy" id="5857"/>
    <lineage>
        <taxon>Eukaryota</taxon>
        <taxon>Sar</taxon>
        <taxon>Alveolata</taxon>
        <taxon>Apicomplexa</taxon>
        <taxon>Aconoidasida</taxon>
        <taxon>Haemosporida</taxon>
        <taxon>Plasmodiidae</taxon>
        <taxon>Plasmodium</taxon>
        <taxon>Plasmodium (Plasmodium)</taxon>
    </lineage>
</organism>
<evidence type="ECO:0000313" key="3">
    <source>
        <dbReference type="Proteomes" id="UP000054561"/>
    </source>
</evidence>
<protein>
    <recommendedName>
        <fullName evidence="1">Poly(A) RNA polymerase mitochondrial-like central palm domain-containing protein</fullName>
    </recommendedName>
</protein>
<name>A0A0D9QGQ8_PLAFR</name>
<dbReference type="GO" id="GO:0031123">
    <property type="term" value="P:RNA 3'-end processing"/>
    <property type="evidence" value="ECO:0007669"/>
    <property type="project" value="TreeGrafter"/>
</dbReference>
<dbReference type="OMA" id="INGFWTR"/>
<dbReference type="Gene3D" id="3.30.460.10">
    <property type="entry name" value="Beta Polymerase, domain 2"/>
    <property type="match status" value="1"/>
</dbReference>
<dbReference type="PANTHER" id="PTHR12271">
    <property type="entry name" value="POLY A POLYMERASE CID PAP -RELATED"/>
    <property type="match status" value="1"/>
</dbReference>
<dbReference type="VEuPathDB" id="PlasmoDB:AK88_04134"/>
<dbReference type="InterPro" id="IPR043519">
    <property type="entry name" value="NT_sf"/>
</dbReference>
<evidence type="ECO:0000259" key="1">
    <source>
        <dbReference type="Pfam" id="PF22600"/>
    </source>
</evidence>
<dbReference type="GO" id="GO:0016779">
    <property type="term" value="F:nucleotidyltransferase activity"/>
    <property type="evidence" value="ECO:0007669"/>
    <property type="project" value="TreeGrafter"/>
</dbReference>
<accession>A0A0D9QGQ8</accession>
<dbReference type="Pfam" id="PF22600">
    <property type="entry name" value="MTPAP-like_central"/>
    <property type="match status" value="1"/>
</dbReference>
<dbReference type="SUPFAM" id="SSF81631">
    <property type="entry name" value="PAP/OAS1 substrate-binding domain"/>
    <property type="match status" value="1"/>
</dbReference>
<dbReference type="PANTHER" id="PTHR12271:SF40">
    <property type="entry name" value="POLY(A) RNA POLYMERASE GLD2"/>
    <property type="match status" value="1"/>
</dbReference>
<dbReference type="CDD" id="cd05402">
    <property type="entry name" value="NT_PAP_TUTase"/>
    <property type="match status" value="1"/>
</dbReference>
<evidence type="ECO:0000313" key="2">
    <source>
        <dbReference type="EMBL" id="KJP86240.1"/>
    </source>
</evidence>